<dbReference type="EMBL" id="LKAM01000008">
    <property type="protein sequence ID" value="KUM47036.1"/>
    <property type="molecule type" value="Genomic_DNA"/>
</dbReference>
<geneLocation type="mitochondrion" evidence="1"/>
<dbReference type="AlphaFoldDB" id="A0A101LX82"/>
<proteinExistence type="predicted"/>
<keyword evidence="1" id="KW-0496">Mitochondrion</keyword>
<sequence length="48" mass="5557">MGGRILGPLFRGGARIDIITERESTLWLLGREHTGARWFLIVWYVSRV</sequence>
<comment type="caution">
    <text evidence="1">The sequence shown here is derived from an EMBL/GenBank/DDBJ whole genome shotgun (WGS) entry which is preliminary data.</text>
</comment>
<name>A0A101LX82_PICGL</name>
<accession>A0A101LX82</accession>
<organism evidence="1">
    <name type="scientific">Picea glauca</name>
    <name type="common">White spruce</name>
    <name type="synonym">Pinus glauca</name>
    <dbReference type="NCBI Taxonomy" id="3330"/>
    <lineage>
        <taxon>Eukaryota</taxon>
        <taxon>Viridiplantae</taxon>
        <taxon>Streptophyta</taxon>
        <taxon>Embryophyta</taxon>
        <taxon>Tracheophyta</taxon>
        <taxon>Spermatophyta</taxon>
        <taxon>Pinopsida</taxon>
        <taxon>Pinidae</taxon>
        <taxon>Conifers I</taxon>
        <taxon>Pinales</taxon>
        <taxon>Pinaceae</taxon>
        <taxon>Picea</taxon>
    </lineage>
</organism>
<evidence type="ECO:0000313" key="1">
    <source>
        <dbReference type="EMBL" id="KUM47036.1"/>
    </source>
</evidence>
<gene>
    <name evidence="1" type="ORF">ABT39_MTgene6042</name>
</gene>
<reference evidence="1" key="1">
    <citation type="journal article" date="2015" name="Genome Biol. Evol.">
        <title>Organellar Genomes of White Spruce (Picea glauca): Assembly and Annotation.</title>
        <authorList>
            <person name="Jackman S.D."/>
            <person name="Warren R.L."/>
            <person name="Gibb E.A."/>
            <person name="Vandervalk B.P."/>
            <person name="Mohamadi H."/>
            <person name="Chu J."/>
            <person name="Raymond A."/>
            <person name="Pleasance S."/>
            <person name="Coope R."/>
            <person name="Wildung M.R."/>
            <person name="Ritland C.E."/>
            <person name="Bousquet J."/>
            <person name="Jones S.J."/>
            <person name="Bohlmann J."/>
            <person name="Birol I."/>
        </authorList>
    </citation>
    <scope>NUCLEOTIDE SEQUENCE [LARGE SCALE GENOMIC DNA]</scope>
    <source>
        <tissue evidence="1">Flushing bud</tissue>
    </source>
</reference>
<protein>
    <submittedName>
        <fullName evidence="1">Uncharacterized protein</fullName>
    </submittedName>
</protein>